<reference evidence="8 9" key="1">
    <citation type="journal article" date="2014" name="Am. J. Bot.">
        <title>Genome assembly and annotation for red clover (Trifolium pratense; Fabaceae).</title>
        <authorList>
            <person name="Istvanek J."/>
            <person name="Jaros M."/>
            <person name="Krenek A."/>
            <person name="Repkova J."/>
        </authorList>
    </citation>
    <scope>NUCLEOTIDE SEQUENCE [LARGE SCALE GENOMIC DNA]</scope>
    <source>
        <strain evidence="9">cv. Tatra</strain>
        <tissue evidence="8">Young leaves</tissue>
    </source>
</reference>
<comment type="subcellular location">
    <subcellularLocation>
        <location evidence="1">Membrane</location>
        <topology evidence="1">Multi-pass membrane protein</topology>
    </subcellularLocation>
</comment>
<dbReference type="STRING" id="57577.A0A2K3JKV7"/>
<dbReference type="GO" id="GO:0007219">
    <property type="term" value="P:Notch signaling pathway"/>
    <property type="evidence" value="ECO:0007669"/>
    <property type="project" value="UniProtKB-KW"/>
</dbReference>
<comment type="caution">
    <text evidence="8">The sequence shown here is derived from an EMBL/GenBank/DDBJ whole genome shotgun (WGS) entry which is preliminary data.</text>
</comment>
<proteinExistence type="inferred from homology"/>
<feature type="transmembrane region" description="Helical" evidence="7">
    <location>
        <begin position="64"/>
        <end position="85"/>
    </location>
</feature>
<sequence length="90" mass="9957">MTVAAGIGYALIALGPSLSIFVSVISKKPFLILTVLASTLLWLISLIVLSGIWRGFLPLNSTAWWPYGILILSSVAFQEGLRLFFWKIFK</sequence>
<dbReference type="InterPro" id="IPR009294">
    <property type="entry name" value="Aph-1"/>
</dbReference>
<dbReference type="PANTHER" id="PTHR12889">
    <property type="entry name" value="GAMMA-SECRETASE SUBUNIT APH-1"/>
    <property type="match status" value="1"/>
</dbReference>
<dbReference type="GO" id="GO:0016020">
    <property type="term" value="C:membrane"/>
    <property type="evidence" value="ECO:0007669"/>
    <property type="project" value="UniProtKB-SubCell"/>
</dbReference>
<dbReference type="ExpressionAtlas" id="A0A2K3JKV7">
    <property type="expression patterns" value="baseline"/>
</dbReference>
<protein>
    <submittedName>
        <fullName evidence="8">Gamma-secretase subunit aph1-like protein</fullName>
    </submittedName>
</protein>
<evidence type="ECO:0000256" key="4">
    <source>
        <dbReference type="ARBA" id="ARBA00022976"/>
    </source>
</evidence>
<organism evidence="8 9">
    <name type="scientific">Trifolium pratense</name>
    <name type="common">Red clover</name>
    <dbReference type="NCBI Taxonomy" id="57577"/>
    <lineage>
        <taxon>Eukaryota</taxon>
        <taxon>Viridiplantae</taxon>
        <taxon>Streptophyta</taxon>
        <taxon>Embryophyta</taxon>
        <taxon>Tracheophyta</taxon>
        <taxon>Spermatophyta</taxon>
        <taxon>Magnoliopsida</taxon>
        <taxon>eudicotyledons</taxon>
        <taxon>Gunneridae</taxon>
        <taxon>Pentapetalae</taxon>
        <taxon>rosids</taxon>
        <taxon>fabids</taxon>
        <taxon>Fabales</taxon>
        <taxon>Fabaceae</taxon>
        <taxon>Papilionoideae</taxon>
        <taxon>50 kb inversion clade</taxon>
        <taxon>NPAAA clade</taxon>
        <taxon>Hologalegina</taxon>
        <taxon>IRL clade</taxon>
        <taxon>Trifolieae</taxon>
        <taxon>Trifolium</taxon>
    </lineage>
</organism>
<reference evidence="8 9" key="2">
    <citation type="journal article" date="2017" name="Front. Plant Sci.">
        <title>Gene Classification and Mining of Molecular Markers Useful in Red Clover (Trifolium pratense) Breeding.</title>
        <authorList>
            <person name="Istvanek J."/>
            <person name="Dluhosova J."/>
            <person name="Dluhos P."/>
            <person name="Patkova L."/>
            <person name="Nedelnik J."/>
            <person name="Repkova J."/>
        </authorList>
    </citation>
    <scope>NUCLEOTIDE SEQUENCE [LARGE SCALE GENOMIC DNA]</scope>
    <source>
        <strain evidence="9">cv. Tatra</strain>
        <tissue evidence="8">Young leaves</tissue>
    </source>
</reference>
<name>A0A2K3JKV7_TRIPR</name>
<comment type="similarity">
    <text evidence="2">Belongs to the APH-1 family.</text>
</comment>
<evidence type="ECO:0000256" key="7">
    <source>
        <dbReference type="SAM" id="Phobius"/>
    </source>
</evidence>
<dbReference type="Pfam" id="PF06105">
    <property type="entry name" value="Aph-1"/>
    <property type="match status" value="1"/>
</dbReference>
<evidence type="ECO:0000313" key="9">
    <source>
        <dbReference type="Proteomes" id="UP000236291"/>
    </source>
</evidence>
<evidence type="ECO:0000256" key="3">
    <source>
        <dbReference type="ARBA" id="ARBA00022692"/>
    </source>
</evidence>
<feature type="transmembrane region" description="Helical" evidence="7">
    <location>
        <begin position="30"/>
        <end position="52"/>
    </location>
</feature>
<evidence type="ECO:0000313" key="8">
    <source>
        <dbReference type="EMBL" id="PNX54661.1"/>
    </source>
</evidence>
<evidence type="ECO:0000256" key="5">
    <source>
        <dbReference type="ARBA" id="ARBA00022989"/>
    </source>
</evidence>
<evidence type="ECO:0000256" key="1">
    <source>
        <dbReference type="ARBA" id="ARBA00004141"/>
    </source>
</evidence>
<evidence type="ECO:0000256" key="6">
    <source>
        <dbReference type="ARBA" id="ARBA00023136"/>
    </source>
</evidence>
<keyword evidence="4" id="KW-0914">Notch signaling pathway</keyword>
<keyword evidence="3 7" id="KW-0812">Transmembrane</keyword>
<dbReference type="AlphaFoldDB" id="A0A2K3JKV7"/>
<dbReference type="Proteomes" id="UP000236291">
    <property type="component" value="Unassembled WGS sequence"/>
</dbReference>
<dbReference type="EMBL" id="ASHM01068768">
    <property type="protein sequence ID" value="PNX54661.1"/>
    <property type="molecule type" value="Genomic_DNA"/>
</dbReference>
<keyword evidence="5 7" id="KW-1133">Transmembrane helix</keyword>
<feature type="transmembrane region" description="Helical" evidence="7">
    <location>
        <begin position="6"/>
        <end position="25"/>
    </location>
</feature>
<accession>A0A2K3JKV7</accession>
<evidence type="ECO:0000256" key="2">
    <source>
        <dbReference type="ARBA" id="ARBA00005577"/>
    </source>
</evidence>
<dbReference type="GO" id="GO:0016485">
    <property type="term" value="P:protein processing"/>
    <property type="evidence" value="ECO:0007669"/>
    <property type="project" value="InterPro"/>
</dbReference>
<keyword evidence="6 7" id="KW-0472">Membrane</keyword>
<gene>
    <name evidence="8" type="ORF">L195_g048282</name>
</gene>